<dbReference type="OrthoDB" id="1398885at2"/>
<dbReference type="InterPro" id="IPR036691">
    <property type="entry name" value="Endo/exonu/phosph_ase_sf"/>
</dbReference>
<dbReference type="EMBL" id="CP041637">
    <property type="protein sequence ID" value="QDO95261.1"/>
    <property type="molecule type" value="Genomic_DNA"/>
</dbReference>
<dbReference type="Gene3D" id="3.60.10.10">
    <property type="entry name" value="Endonuclease/exonuclease/phosphatase"/>
    <property type="match status" value="1"/>
</dbReference>
<name>A0A516GUR2_9FLAO</name>
<dbReference type="SUPFAM" id="SSF56219">
    <property type="entry name" value="DNase I-like"/>
    <property type="match status" value="1"/>
</dbReference>
<evidence type="ECO:0000313" key="1">
    <source>
        <dbReference type="EMBL" id="QDO95261.1"/>
    </source>
</evidence>
<accession>A0A516GUR2</accession>
<sequence length="365" mass="42538">MKIASYNIENLFHRDRNLSKAQLKYSHIKWINELDSLISQTRKSNAEIRRIRELAFLLGFENITHRPYAILQKKASNLYFKGYDLEEKTKVTLINNYEGWIALQTKPIPLPAIYHKAKVISEINPEILILQNVEDRASLEEFNNTILPTFDCNPYTQIHVIQNSDKNGMEIGLLLREGYELCNIKTHYLKPITEFKIMSPRQNIIRVIAVHFKSNIQNKDVVDECRAHFTTYLANRFKTILKNDETNIIITGTFGAPSYCYSNAPLMQDTKIKDITKHLSFEVILDEGEDQNYHRIGAYRKGVNIKQQDYMLLSPSLFNKLKDSGLNRKGVWPENRPKWRHYSTLKNKIQEASSHPLVWGNVELL</sequence>
<organism evidence="1 2">
    <name type="scientific">Formosa sediminum</name>
    <dbReference type="NCBI Taxonomy" id="2594004"/>
    <lineage>
        <taxon>Bacteria</taxon>
        <taxon>Pseudomonadati</taxon>
        <taxon>Bacteroidota</taxon>
        <taxon>Flavobacteriia</taxon>
        <taxon>Flavobacteriales</taxon>
        <taxon>Flavobacteriaceae</taxon>
        <taxon>Formosa</taxon>
    </lineage>
</organism>
<dbReference type="AlphaFoldDB" id="A0A516GUR2"/>
<gene>
    <name evidence="1" type="ORF">FNB79_15190</name>
</gene>
<keyword evidence="2" id="KW-1185">Reference proteome</keyword>
<evidence type="ECO:0000313" key="2">
    <source>
        <dbReference type="Proteomes" id="UP000319209"/>
    </source>
</evidence>
<reference evidence="1 2" key="1">
    <citation type="submission" date="2019-07" db="EMBL/GenBank/DDBJ databases">
        <title>Genome sequencing for Formosa sp. PS13.</title>
        <authorList>
            <person name="Park S.-J."/>
        </authorList>
    </citation>
    <scope>NUCLEOTIDE SEQUENCE [LARGE SCALE GENOMIC DNA]</scope>
    <source>
        <strain evidence="1 2">PS13</strain>
    </source>
</reference>
<dbReference type="KEGG" id="fop:FNB79_15190"/>
<evidence type="ECO:0008006" key="3">
    <source>
        <dbReference type="Google" id="ProtNLM"/>
    </source>
</evidence>
<dbReference type="RefSeq" id="WP_143382169.1">
    <property type="nucleotide sequence ID" value="NZ_CP041637.1"/>
</dbReference>
<dbReference type="Proteomes" id="UP000319209">
    <property type="component" value="Chromosome"/>
</dbReference>
<proteinExistence type="predicted"/>
<protein>
    <recommendedName>
        <fullName evidence="3">Endonuclease/exonuclease/phosphatase family protein</fullName>
    </recommendedName>
</protein>